<dbReference type="InterPro" id="IPR000626">
    <property type="entry name" value="Ubiquitin-like_dom"/>
</dbReference>
<dbReference type="FunFam" id="3.10.20.90:FF:000211">
    <property type="entry name" value="Polyubiquitin 9"/>
    <property type="match status" value="1"/>
</dbReference>
<evidence type="ECO:0000313" key="3">
    <source>
        <dbReference type="EMBL" id="CAD9247185.1"/>
    </source>
</evidence>
<proteinExistence type="predicted"/>
<dbReference type="PRINTS" id="PR00348">
    <property type="entry name" value="UBIQUITIN"/>
</dbReference>
<dbReference type="PROSITE" id="PS50053">
    <property type="entry name" value="UBIQUITIN_2"/>
    <property type="match status" value="1"/>
</dbReference>
<dbReference type="PANTHER" id="PTHR10666">
    <property type="entry name" value="UBIQUITIN"/>
    <property type="match status" value="1"/>
</dbReference>
<sequence length="130" mass="14037">MRGLLVALGAALALVGTADAWSGQREHAGYRSVGKSNFGLERVLSVPRGGMQLMVKTLEGKTVTVDVEPDESIESIKAKIHEKEGIPPEQQRLIFGGKQLEADKSLEDYGIEDDATLHLVLRLRGGVDSL</sequence>
<evidence type="ECO:0000256" key="1">
    <source>
        <dbReference type="SAM" id="SignalP"/>
    </source>
</evidence>
<reference evidence="3" key="1">
    <citation type="submission" date="2021-01" db="EMBL/GenBank/DDBJ databases">
        <authorList>
            <person name="Corre E."/>
            <person name="Pelletier E."/>
            <person name="Niang G."/>
            <person name="Scheremetjew M."/>
            <person name="Finn R."/>
            <person name="Kale V."/>
            <person name="Holt S."/>
            <person name="Cochrane G."/>
            <person name="Meng A."/>
            <person name="Brown T."/>
            <person name="Cohen L."/>
        </authorList>
    </citation>
    <scope>NUCLEOTIDE SEQUENCE</scope>
    <source>
        <strain evidence="3">CCMP2877</strain>
    </source>
</reference>
<accession>A0A7S1TUS4</accession>
<dbReference type="Gene3D" id="3.10.20.90">
    <property type="entry name" value="Phosphatidylinositol 3-kinase Catalytic Subunit, Chain A, domain 1"/>
    <property type="match status" value="1"/>
</dbReference>
<protein>
    <recommendedName>
        <fullName evidence="2">Ubiquitin-like domain-containing protein</fullName>
    </recommendedName>
</protein>
<gene>
    <name evidence="3" type="ORF">PPAR1163_LOCUS5537</name>
</gene>
<dbReference type="InterPro" id="IPR029071">
    <property type="entry name" value="Ubiquitin-like_domsf"/>
</dbReference>
<organism evidence="3">
    <name type="scientific">Phaeomonas parva</name>
    <dbReference type="NCBI Taxonomy" id="124430"/>
    <lineage>
        <taxon>Eukaryota</taxon>
        <taxon>Sar</taxon>
        <taxon>Stramenopiles</taxon>
        <taxon>Ochrophyta</taxon>
        <taxon>Pinguiophyceae</taxon>
        <taxon>Pinguiochrysidales</taxon>
        <taxon>Pinguiochrysidaceae</taxon>
        <taxon>Phaeomonas</taxon>
    </lineage>
</organism>
<dbReference type="EMBL" id="HBGJ01008772">
    <property type="protein sequence ID" value="CAD9247185.1"/>
    <property type="molecule type" value="Transcribed_RNA"/>
</dbReference>
<dbReference type="SMART" id="SM00213">
    <property type="entry name" value="UBQ"/>
    <property type="match status" value="1"/>
</dbReference>
<dbReference type="InterPro" id="IPR050158">
    <property type="entry name" value="Ubiquitin_ubiquitin-like"/>
</dbReference>
<dbReference type="AlphaFoldDB" id="A0A7S1TUS4"/>
<name>A0A7S1TUS4_9STRA</name>
<feature type="chain" id="PRO_5031397220" description="Ubiquitin-like domain-containing protein" evidence="1">
    <location>
        <begin position="21"/>
        <end position="130"/>
    </location>
</feature>
<dbReference type="SUPFAM" id="SSF54236">
    <property type="entry name" value="Ubiquitin-like"/>
    <property type="match status" value="1"/>
</dbReference>
<feature type="signal peptide" evidence="1">
    <location>
        <begin position="1"/>
        <end position="20"/>
    </location>
</feature>
<dbReference type="Pfam" id="PF00240">
    <property type="entry name" value="ubiquitin"/>
    <property type="match status" value="1"/>
</dbReference>
<evidence type="ECO:0000259" key="2">
    <source>
        <dbReference type="PROSITE" id="PS50053"/>
    </source>
</evidence>
<keyword evidence="1" id="KW-0732">Signal</keyword>
<feature type="domain" description="Ubiquitin-like" evidence="2">
    <location>
        <begin position="51"/>
        <end position="126"/>
    </location>
</feature>
<dbReference type="InterPro" id="IPR019956">
    <property type="entry name" value="Ubiquitin_dom"/>
</dbReference>